<feature type="binding site" evidence="12">
    <location>
        <position position="736"/>
    </location>
    <ligand>
        <name>ATP</name>
        <dbReference type="ChEBI" id="CHEBI:30616"/>
    </ligand>
</feature>
<keyword evidence="7" id="KW-0418">Kinase</keyword>
<keyword evidence="13" id="KW-0175">Coiled coil</keyword>
<dbReference type="Gramene" id="TraesNOR5B03G02971810.2">
    <property type="protein sequence ID" value="TraesNOR5B03G02971810.2"/>
    <property type="gene ID" value="TraesNOR5B03G02971810"/>
</dbReference>
<sequence length="1015" mass="113327">MMYLSIYEEDYIILKDDLVKQWIAEGFIHATEEEDMEEISRICFGELISRRLIQPVHISDNNDVLSCTVHHMVLDFIKHKSFEENFVTAIDNCQTTAPLVDKVRRLSLHFGNAEATPPTNMRLSQVRTLAFFGVIKCLPSIVEFGLLQVLILHLWGDDENICVDLTGISELFRLRYLHVTCNATLELPQTQRRGLQYLETLKIDAKVSAVPSDIVHLPGLLHLSLPVETNLPNGIGRMASLCTLGYFDLSVNSIDNVQSLIELANLRDLRLTCSTVHSSYLKSKMDIMGTILAKLSNLRSVTLKPSGILDRGSSSMSISCDGLSSVSSPPALLERFEWLPCICTFSTIPKWIGHLNKLCILKIGVRELTSSDVDVLRRLPALTVLSLYVRAKPAGRIVFTKTGFSVLKCFKFRCSVPWLEFEVNAMPNLLKLKLGFDAHGKYQPRIIPVGIMHLTGLKEISAKIGGVGAIDPNRRAAESALIDAIEMHPARPTFNIQSLDRMFSVKDDNNSSVQEEEHTTLQKQYDIMEEDSMEEQEEEHTTLQKKYDIMEEDSMEEQEEEHMILQKKYDIMEEDSMEEQEEEHMILQKKYYIMEEDSVEQHRAFQKGTCEDAHSRSSSFSDWKTVADKQADSRAHLPDQIGERIDLASNAPAVGGIVVRAISRARGFFGRLLSRAMTRQRSGPSSLNFKENTGEYTFAQLATATNGFAPKAKIGAGSFGTVYRGKLPDGREVAIKRGESSGPTARSFQEESAFRSELAFLSRLNHKHIVGLLGYCEENDERLLVYEYMNNGALYDHLHPKGVDGDVASPVVSSWNLRIKILLDASRGIEYLHSYAVPPIIHRDIKSSNILLDGSWVACVSDFGLSLMEPPQTDGAGSQVQQHLSTKAAGTVGYIDPEYYSDLHHLTVKIDVYGFGVVMLETLTGKRAIFKEAQGGSPVSVVDYAQPSVVAGELSKVLDRRAPEPTPVQAEAIELVAYTAVHCVRLHGKDRPHMADIVSNLETAFALVSCQDELS</sequence>
<dbReference type="InterPro" id="IPR032675">
    <property type="entry name" value="LRR_dom_sf"/>
</dbReference>
<keyword evidence="11" id="KW-0472">Membrane</keyword>
<dbReference type="AlphaFoldDB" id="A0A3B6LRN7"/>
<dbReference type="Gramene" id="TraesCS5B03G0864100.2">
    <property type="protein sequence ID" value="TraesCS5B03G0864100.2.CDS"/>
    <property type="gene ID" value="TraesCS5B03G0864100"/>
</dbReference>
<dbReference type="FunFam" id="3.30.200.20:FF:000039">
    <property type="entry name" value="receptor-like protein kinase FERONIA"/>
    <property type="match status" value="1"/>
</dbReference>
<evidence type="ECO:0000256" key="11">
    <source>
        <dbReference type="ARBA" id="ARBA00023136"/>
    </source>
</evidence>
<evidence type="ECO:0000256" key="2">
    <source>
        <dbReference type="ARBA" id="ARBA00022527"/>
    </source>
</evidence>
<keyword evidence="2" id="KW-0723">Serine/threonine-protein kinase</keyword>
<evidence type="ECO:0000313" key="15">
    <source>
        <dbReference type="EnsemblPlants" id="TraesCS5B02G344100.2"/>
    </source>
</evidence>
<dbReference type="InterPro" id="IPR008271">
    <property type="entry name" value="Ser/Thr_kinase_AS"/>
</dbReference>
<comment type="subcellular location">
    <subcellularLocation>
        <location evidence="1">Cell membrane</location>
        <topology evidence="1">Single-pass membrane protein</topology>
    </subcellularLocation>
</comment>
<evidence type="ECO:0000256" key="5">
    <source>
        <dbReference type="ARBA" id="ARBA00022737"/>
    </source>
</evidence>
<evidence type="ECO:0000256" key="12">
    <source>
        <dbReference type="PROSITE-ProRule" id="PRU10141"/>
    </source>
</evidence>
<protein>
    <recommendedName>
        <fullName evidence="14">Protein kinase domain-containing protein</fullName>
    </recommendedName>
</protein>
<dbReference type="EnsemblPlants" id="TraesCS5B02G344100.2">
    <property type="protein sequence ID" value="TraesCS5B02G344100.2"/>
    <property type="gene ID" value="TraesCS5B02G344100"/>
</dbReference>
<dbReference type="FunFam" id="1.10.10.10:FF:000322">
    <property type="entry name" value="Probable disease resistance protein At1g63360"/>
    <property type="match status" value="1"/>
</dbReference>
<dbReference type="InterPro" id="IPR011009">
    <property type="entry name" value="Kinase-like_dom_sf"/>
</dbReference>
<keyword evidence="8" id="KW-0611">Plant defense</keyword>
<dbReference type="PROSITE" id="PS00108">
    <property type="entry name" value="PROTEIN_KINASE_ST"/>
    <property type="match status" value="1"/>
</dbReference>
<dbReference type="PROSITE" id="PS50011">
    <property type="entry name" value="PROTEIN_KINASE_DOM"/>
    <property type="match status" value="1"/>
</dbReference>
<accession>A0A3B6LRN7</accession>
<dbReference type="GO" id="GO:0005886">
    <property type="term" value="C:plasma membrane"/>
    <property type="evidence" value="ECO:0007669"/>
    <property type="project" value="UniProtKB-SubCell"/>
</dbReference>
<evidence type="ECO:0000256" key="7">
    <source>
        <dbReference type="ARBA" id="ARBA00022777"/>
    </source>
</evidence>
<reference evidence="15" key="2">
    <citation type="submission" date="2018-10" db="UniProtKB">
        <authorList>
            <consortium name="EnsemblPlants"/>
        </authorList>
    </citation>
    <scope>IDENTIFICATION</scope>
</reference>
<proteinExistence type="predicted"/>
<keyword evidence="5" id="KW-0677">Repeat</keyword>
<dbReference type="GO" id="GO:0004674">
    <property type="term" value="F:protein serine/threonine kinase activity"/>
    <property type="evidence" value="ECO:0007669"/>
    <property type="project" value="UniProtKB-KW"/>
</dbReference>
<dbReference type="GO" id="GO:0005524">
    <property type="term" value="F:ATP binding"/>
    <property type="evidence" value="ECO:0007669"/>
    <property type="project" value="UniProtKB-UniRule"/>
</dbReference>
<dbReference type="InterPro" id="IPR000719">
    <property type="entry name" value="Prot_kinase_dom"/>
</dbReference>
<dbReference type="InterPro" id="IPR036388">
    <property type="entry name" value="WH-like_DNA-bd_sf"/>
</dbReference>
<dbReference type="PROSITE" id="PS00107">
    <property type="entry name" value="PROTEIN_KINASE_ATP"/>
    <property type="match status" value="1"/>
</dbReference>
<dbReference type="Gene3D" id="3.80.10.10">
    <property type="entry name" value="Ribonuclease Inhibitor"/>
    <property type="match status" value="1"/>
</dbReference>
<dbReference type="Proteomes" id="UP000019116">
    <property type="component" value="Chromosome 5B"/>
</dbReference>
<keyword evidence="6 12" id="KW-0547">Nucleotide-binding</keyword>
<evidence type="ECO:0000313" key="16">
    <source>
        <dbReference type="Proteomes" id="UP000019116"/>
    </source>
</evidence>
<keyword evidence="3" id="KW-0808">Transferase</keyword>
<dbReference type="SUPFAM" id="SSF52058">
    <property type="entry name" value="L domain-like"/>
    <property type="match status" value="1"/>
</dbReference>
<keyword evidence="4" id="KW-0812">Transmembrane</keyword>
<dbReference type="InterPro" id="IPR017441">
    <property type="entry name" value="Protein_kinase_ATP_BS"/>
</dbReference>
<dbReference type="PANTHER" id="PTHR46146">
    <property type="entry name" value="SERINE/THREONINE-PROTEIN KINASE-LIKE PROTEIN CCR4"/>
    <property type="match status" value="1"/>
</dbReference>
<keyword evidence="10" id="KW-1133">Transmembrane helix</keyword>
<evidence type="ECO:0000256" key="1">
    <source>
        <dbReference type="ARBA" id="ARBA00004162"/>
    </source>
</evidence>
<dbReference type="SMR" id="A0A3B6LRN7"/>
<dbReference type="STRING" id="4565.A0A3B6LRN7"/>
<evidence type="ECO:0000256" key="6">
    <source>
        <dbReference type="ARBA" id="ARBA00022741"/>
    </source>
</evidence>
<evidence type="ECO:0000259" key="14">
    <source>
        <dbReference type="PROSITE" id="PS50011"/>
    </source>
</evidence>
<evidence type="ECO:0000256" key="13">
    <source>
        <dbReference type="SAM" id="Coils"/>
    </source>
</evidence>
<dbReference type="PaxDb" id="4565-Traes_5BL_DD4C9F446.2"/>
<dbReference type="SUPFAM" id="SSF56112">
    <property type="entry name" value="Protein kinase-like (PK-like)"/>
    <property type="match status" value="1"/>
</dbReference>
<dbReference type="Gene3D" id="1.10.10.10">
    <property type="entry name" value="Winged helix-like DNA-binding domain superfamily/Winged helix DNA-binding domain"/>
    <property type="match status" value="1"/>
</dbReference>
<evidence type="ECO:0000256" key="3">
    <source>
        <dbReference type="ARBA" id="ARBA00022679"/>
    </source>
</evidence>
<feature type="coiled-coil region" evidence="13">
    <location>
        <begin position="518"/>
        <end position="597"/>
    </location>
</feature>
<dbReference type="Pfam" id="PF00069">
    <property type="entry name" value="Pkinase"/>
    <property type="match status" value="1"/>
</dbReference>
<dbReference type="GO" id="GO:0009626">
    <property type="term" value="P:plant-type hypersensitive response"/>
    <property type="evidence" value="ECO:0007669"/>
    <property type="project" value="UniProtKB-ARBA"/>
</dbReference>
<organism evidence="15">
    <name type="scientific">Triticum aestivum</name>
    <name type="common">Wheat</name>
    <dbReference type="NCBI Taxonomy" id="4565"/>
    <lineage>
        <taxon>Eukaryota</taxon>
        <taxon>Viridiplantae</taxon>
        <taxon>Streptophyta</taxon>
        <taxon>Embryophyta</taxon>
        <taxon>Tracheophyta</taxon>
        <taxon>Spermatophyta</taxon>
        <taxon>Magnoliopsida</taxon>
        <taxon>Liliopsida</taxon>
        <taxon>Poales</taxon>
        <taxon>Poaceae</taxon>
        <taxon>BOP clade</taxon>
        <taxon>Pooideae</taxon>
        <taxon>Triticodae</taxon>
        <taxon>Triticeae</taxon>
        <taxon>Triticinae</taxon>
        <taxon>Triticum</taxon>
    </lineage>
</organism>
<evidence type="ECO:0000256" key="9">
    <source>
        <dbReference type="ARBA" id="ARBA00022840"/>
    </source>
</evidence>
<dbReference type="Gramene" id="TraesCS5B02G344100.2">
    <property type="protein sequence ID" value="TraesCS5B02G344100.2"/>
    <property type="gene ID" value="TraesCS5B02G344100"/>
</dbReference>
<dbReference type="Pfam" id="PF23598">
    <property type="entry name" value="LRR_14"/>
    <property type="match status" value="1"/>
</dbReference>
<dbReference type="GO" id="GO:0042742">
    <property type="term" value="P:defense response to bacterium"/>
    <property type="evidence" value="ECO:0007669"/>
    <property type="project" value="UniProtKB-ARBA"/>
</dbReference>
<dbReference type="SMART" id="SM00220">
    <property type="entry name" value="S_TKc"/>
    <property type="match status" value="1"/>
</dbReference>
<name>A0A3B6LRN7_WHEAT</name>
<keyword evidence="9 12" id="KW-0067">ATP-binding</keyword>
<evidence type="ECO:0000256" key="4">
    <source>
        <dbReference type="ARBA" id="ARBA00022692"/>
    </source>
</evidence>
<reference evidence="15" key="1">
    <citation type="submission" date="2018-08" db="EMBL/GenBank/DDBJ databases">
        <authorList>
            <person name="Rossello M."/>
        </authorList>
    </citation>
    <scope>NUCLEOTIDE SEQUENCE [LARGE SCALE GENOMIC DNA]</scope>
    <source>
        <strain evidence="15">cv. Chinese Spring</strain>
    </source>
</reference>
<evidence type="ECO:0000256" key="10">
    <source>
        <dbReference type="ARBA" id="ARBA00022989"/>
    </source>
</evidence>
<evidence type="ECO:0000256" key="8">
    <source>
        <dbReference type="ARBA" id="ARBA00022821"/>
    </source>
</evidence>
<dbReference type="Pfam" id="PF23559">
    <property type="entry name" value="WHD_DRP"/>
    <property type="match status" value="1"/>
</dbReference>
<dbReference type="Gene3D" id="1.10.510.10">
    <property type="entry name" value="Transferase(Phosphotransferase) domain 1"/>
    <property type="match status" value="1"/>
</dbReference>
<dbReference type="InterPro" id="IPR058922">
    <property type="entry name" value="WHD_DRP"/>
</dbReference>
<dbReference type="PANTHER" id="PTHR46146:SF3">
    <property type="entry name" value="SERINE_THREONINE-PROTEIN KINASE-LIKE PROTEIN CCR3-RELATED"/>
    <property type="match status" value="1"/>
</dbReference>
<dbReference type="InterPro" id="IPR055414">
    <property type="entry name" value="LRR_R13L4/SHOC2-like"/>
</dbReference>
<dbReference type="Gene3D" id="3.30.200.20">
    <property type="entry name" value="Phosphorylase Kinase, domain 1"/>
    <property type="match status" value="1"/>
</dbReference>
<feature type="domain" description="Protein kinase" evidence="14">
    <location>
        <begin position="708"/>
        <end position="1005"/>
    </location>
</feature>
<keyword evidence="16" id="KW-1185">Reference proteome</keyword>
<dbReference type="GO" id="GO:0002758">
    <property type="term" value="P:innate immune response-activating signaling pathway"/>
    <property type="evidence" value="ECO:0007669"/>
    <property type="project" value="UniProtKB-ARBA"/>
</dbReference>